<dbReference type="GO" id="GO:0106435">
    <property type="term" value="F:carboxylesterase activity"/>
    <property type="evidence" value="ECO:0007669"/>
    <property type="project" value="UniProtKB-EC"/>
</dbReference>
<sequence>MTQGNATRMKCLVLHGFGGGVHEVANLVEKLEKSGFIVACPTLHGHSGDLKEFGNSTCEDWIESAEEALDELESDGDKAAVIGFSMGGLIAANLSERHDLSSVVMINTPIYYWNIPQVMTNLLDDLKGRKLDNTRRYLQAKRNSPIPSMLQFLRLLRDSKPKIGGIKCPLLVIQARDDDTTRIGSASYIYSHVDSDRKSLRYLKEGGHVVLNSSSCDEACDCVLEFLEGKKCIG</sequence>
<dbReference type="InterPro" id="IPR050266">
    <property type="entry name" value="AB_hydrolase_sf"/>
</dbReference>
<comment type="caution">
    <text evidence="3">The sequence shown here is derived from an EMBL/GenBank/DDBJ whole genome shotgun (WGS) entry which is preliminary data.</text>
</comment>
<dbReference type="Gene3D" id="3.40.50.1820">
    <property type="entry name" value="alpha/beta hydrolase"/>
    <property type="match status" value="1"/>
</dbReference>
<keyword evidence="4" id="KW-1185">Reference proteome</keyword>
<name>A0ABS4G0S2_9CLOT</name>
<reference evidence="3 4" key="1">
    <citation type="submission" date="2021-03" db="EMBL/GenBank/DDBJ databases">
        <title>Genomic Encyclopedia of Type Strains, Phase IV (KMG-IV): sequencing the most valuable type-strain genomes for metagenomic binning, comparative biology and taxonomic classification.</title>
        <authorList>
            <person name="Goeker M."/>
        </authorList>
    </citation>
    <scope>NUCLEOTIDE SEQUENCE [LARGE SCALE GENOMIC DNA]</scope>
    <source>
        <strain evidence="3 4">DSM 6139</strain>
    </source>
</reference>
<accession>A0ABS4G0S2</accession>
<dbReference type="InterPro" id="IPR029058">
    <property type="entry name" value="AB_hydrolase_fold"/>
</dbReference>
<dbReference type="Pfam" id="PF12697">
    <property type="entry name" value="Abhydrolase_6"/>
    <property type="match status" value="1"/>
</dbReference>
<dbReference type="InterPro" id="IPR012354">
    <property type="entry name" value="Esterase_lipase"/>
</dbReference>
<protein>
    <submittedName>
        <fullName evidence="3">Carboxylesterase</fullName>
        <ecNumber evidence="3">3.1.1.1</ecNumber>
    </submittedName>
</protein>
<dbReference type="PANTHER" id="PTHR43798:SF31">
    <property type="entry name" value="AB HYDROLASE SUPERFAMILY PROTEIN YCLE"/>
    <property type="match status" value="1"/>
</dbReference>
<gene>
    <name evidence="3" type="ORF">J2Z34_000610</name>
</gene>
<dbReference type="EMBL" id="JAGGKC010000003">
    <property type="protein sequence ID" value="MBP1918139.1"/>
    <property type="molecule type" value="Genomic_DNA"/>
</dbReference>
<evidence type="ECO:0000313" key="4">
    <source>
        <dbReference type="Proteomes" id="UP001519271"/>
    </source>
</evidence>
<dbReference type="Proteomes" id="UP001519271">
    <property type="component" value="Unassembled WGS sequence"/>
</dbReference>
<keyword evidence="1 3" id="KW-0378">Hydrolase</keyword>
<dbReference type="PIRSF" id="PIRSF017388">
    <property type="entry name" value="Esterase_lipase"/>
    <property type="match status" value="1"/>
</dbReference>
<feature type="domain" description="AB hydrolase-1" evidence="2">
    <location>
        <begin position="12"/>
        <end position="213"/>
    </location>
</feature>
<proteinExistence type="predicted"/>
<evidence type="ECO:0000313" key="3">
    <source>
        <dbReference type="EMBL" id="MBP1918139.1"/>
    </source>
</evidence>
<evidence type="ECO:0000259" key="2">
    <source>
        <dbReference type="Pfam" id="PF12697"/>
    </source>
</evidence>
<dbReference type="EC" id="3.1.1.1" evidence="3"/>
<dbReference type="RefSeq" id="WP_342453081.1">
    <property type="nucleotide sequence ID" value="NZ_JAGGKC010000003.1"/>
</dbReference>
<evidence type="ECO:0000256" key="1">
    <source>
        <dbReference type="ARBA" id="ARBA00022801"/>
    </source>
</evidence>
<dbReference type="PANTHER" id="PTHR43798">
    <property type="entry name" value="MONOACYLGLYCEROL LIPASE"/>
    <property type="match status" value="1"/>
</dbReference>
<organism evidence="3 4">
    <name type="scientific">Youngiibacter multivorans</name>
    <dbReference type="NCBI Taxonomy" id="937251"/>
    <lineage>
        <taxon>Bacteria</taxon>
        <taxon>Bacillati</taxon>
        <taxon>Bacillota</taxon>
        <taxon>Clostridia</taxon>
        <taxon>Eubacteriales</taxon>
        <taxon>Clostridiaceae</taxon>
        <taxon>Youngiibacter</taxon>
    </lineage>
</organism>
<dbReference type="SUPFAM" id="SSF53474">
    <property type="entry name" value="alpha/beta-Hydrolases"/>
    <property type="match status" value="1"/>
</dbReference>
<dbReference type="InterPro" id="IPR000073">
    <property type="entry name" value="AB_hydrolase_1"/>
</dbReference>